<name>A0ABP0CYB3_9PEZI</name>
<sequence>MSAVALRADTALGARRKSRFGCRNCKLRKVKCDETQPCCSNCCKYGVLCNFPLGVPDLQPAAETKKGRCLLVRHKHPKDSQEQQPRRRSSLQILPQTWTLPSPPIRPAISNGIWSSDGRYSYLLDAHDWVLFTQFRLRTVYSLGGEQLVNIYEDHLLQKCFTHPFLMHGTLAVTAVHARYLATMKAADNDDPVEAESFAPISVRESFHISRCTSLFNHWLSQPLTEENKDPLWSAAGSLSILTFSSVTTTRPGQAWPLGPPDPAADLEWLRLGAGKMTLWAMVNPTRQSSVFRPVFEVMSELRATFMNSTAPLLPEMAIICGIDETSTPETNPYFSVAQSLSRLLPLPLTEATLGAVLMVANKMHGPFEQLLHQRDPVALLLLSLWYAKARKCKWWIEFRARHEIPAIYQYLKRNHPAHGVIYSLLCQFGAVTKDLSP</sequence>
<dbReference type="PROSITE" id="PS50048">
    <property type="entry name" value="ZN2_CY6_FUNGAL_2"/>
    <property type="match status" value="1"/>
</dbReference>
<dbReference type="SUPFAM" id="SSF57701">
    <property type="entry name" value="Zn2/Cys6 DNA-binding domain"/>
    <property type="match status" value="1"/>
</dbReference>
<protein>
    <recommendedName>
        <fullName evidence="2">Zn(2)-C6 fungal-type domain-containing protein</fullName>
    </recommendedName>
</protein>
<feature type="domain" description="Zn(2)-C6 fungal-type" evidence="2">
    <location>
        <begin position="21"/>
        <end position="51"/>
    </location>
</feature>
<organism evidence="3 4">
    <name type="scientific">Sporothrix curviconia</name>
    <dbReference type="NCBI Taxonomy" id="1260050"/>
    <lineage>
        <taxon>Eukaryota</taxon>
        <taxon>Fungi</taxon>
        <taxon>Dikarya</taxon>
        <taxon>Ascomycota</taxon>
        <taxon>Pezizomycotina</taxon>
        <taxon>Sordariomycetes</taxon>
        <taxon>Sordariomycetidae</taxon>
        <taxon>Ophiostomatales</taxon>
        <taxon>Ophiostomataceae</taxon>
        <taxon>Sporothrix</taxon>
    </lineage>
</organism>
<dbReference type="InterPro" id="IPR001138">
    <property type="entry name" value="Zn2Cys6_DnaBD"/>
</dbReference>
<evidence type="ECO:0000313" key="4">
    <source>
        <dbReference type="Proteomes" id="UP001642405"/>
    </source>
</evidence>
<gene>
    <name evidence="3" type="ORF">SCUCBS95973_009645</name>
</gene>
<evidence type="ECO:0000313" key="3">
    <source>
        <dbReference type="EMBL" id="CAK7236552.1"/>
    </source>
</evidence>
<dbReference type="SMART" id="SM00066">
    <property type="entry name" value="GAL4"/>
    <property type="match status" value="1"/>
</dbReference>
<evidence type="ECO:0000256" key="1">
    <source>
        <dbReference type="ARBA" id="ARBA00023242"/>
    </source>
</evidence>
<comment type="caution">
    <text evidence="3">The sequence shown here is derived from an EMBL/GenBank/DDBJ whole genome shotgun (WGS) entry which is preliminary data.</text>
</comment>
<dbReference type="InterPro" id="IPR053157">
    <property type="entry name" value="Sterol_Uptake_Regulator"/>
</dbReference>
<dbReference type="EMBL" id="CAWUHB010000118">
    <property type="protein sequence ID" value="CAK7236552.1"/>
    <property type="molecule type" value="Genomic_DNA"/>
</dbReference>
<dbReference type="Pfam" id="PF00172">
    <property type="entry name" value="Zn_clus"/>
    <property type="match status" value="1"/>
</dbReference>
<keyword evidence="1" id="KW-0539">Nucleus</keyword>
<dbReference type="InterPro" id="IPR036864">
    <property type="entry name" value="Zn2-C6_fun-type_DNA-bd_sf"/>
</dbReference>
<accession>A0ABP0CYB3</accession>
<keyword evidence="4" id="KW-1185">Reference proteome</keyword>
<dbReference type="PANTHER" id="PTHR47784:SF9">
    <property type="entry name" value="ZN(II)2CYS6 TRANSCRIPTION FACTOR (EUROFUNG)"/>
    <property type="match status" value="1"/>
</dbReference>
<proteinExistence type="predicted"/>
<reference evidence="3 4" key="1">
    <citation type="submission" date="2024-01" db="EMBL/GenBank/DDBJ databases">
        <authorList>
            <person name="Allen C."/>
            <person name="Tagirdzhanova G."/>
        </authorList>
    </citation>
    <scope>NUCLEOTIDE SEQUENCE [LARGE SCALE GENOMIC DNA]</scope>
</reference>
<dbReference type="CDD" id="cd00067">
    <property type="entry name" value="GAL4"/>
    <property type="match status" value="1"/>
</dbReference>
<dbReference type="PANTHER" id="PTHR47784">
    <property type="entry name" value="STEROL UPTAKE CONTROL PROTEIN 2"/>
    <property type="match status" value="1"/>
</dbReference>
<dbReference type="Gene3D" id="4.10.240.10">
    <property type="entry name" value="Zn(2)-C6 fungal-type DNA-binding domain"/>
    <property type="match status" value="1"/>
</dbReference>
<dbReference type="PROSITE" id="PS00463">
    <property type="entry name" value="ZN2_CY6_FUNGAL_1"/>
    <property type="match status" value="1"/>
</dbReference>
<dbReference type="Proteomes" id="UP001642405">
    <property type="component" value="Unassembled WGS sequence"/>
</dbReference>
<evidence type="ECO:0000259" key="2">
    <source>
        <dbReference type="PROSITE" id="PS50048"/>
    </source>
</evidence>